<dbReference type="InterPro" id="IPR002350">
    <property type="entry name" value="Kazal_dom"/>
</dbReference>
<organism evidence="3 4">
    <name type="scientific">Crassostrea virginica</name>
    <name type="common">Eastern oyster</name>
    <dbReference type="NCBI Taxonomy" id="6565"/>
    <lineage>
        <taxon>Eukaryota</taxon>
        <taxon>Metazoa</taxon>
        <taxon>Spiralia</taxon>
        <taxon>Lophotrochozoa</taxon>
        <taxon>Mollusca</taxon>
        <taxon>Bivalvia</taxon>
        <taxon>Autobranchia</taxon>
        <taxon>Pteriomorphia</taxon>
        <taxon>Ostreida</taxon>
        <taxon>Ostreoidea</taxon>
        <taxon>Ostreidae</taxon>
        <taxon>Crassostrea</taxon>
    </lineage>
</organism>
<keyword evidence="4" id="KW-0722">Serine protease inhibitor</keyword>
<dbReference type="Gene3D" id="3.30.60.30">
    <property type="match status" value="2"/>
</dbReference>
<dbReference type="CDD" id="cd00104">
    <property type="entry name" value="KAZAL_FS"/>
    <property type="match status" value="1"/>
</dbReference>
<accession>A0A8B8CAE4</accession>
<feature type="chain" id="PRO_5034918451" evidence="1">
    <location>
        <begin position="20"/>
        <end position="102"/>
    </location>
</feature>
<feature type="domain" description="Kazal-like" evidence="2">
    <location>
        <begin position="14"/>
        <end position="49"/>
    </location>
</feature>
<evidence type="ECO:0000259" key="2">
    <source>
        <dbReference type="PROSITE" id="PS51465"/>
    </source>
</evidence>
<dbReference type="GO" id="GO:0004867">
    <property type="term" value="F:serine-type endopeptidase inhibitor activity"/>
    <property type="evidence" value="ECO:0007669"/>
    <property type="project" value="UniProtKB-KW"/>
</dbReference>
<sequence length="102" mass="11205">MDITVVVCALSLMSVTVRSLSDPQRDPCPDDLFPVCGEDNKTYRNECELEKAGVDIAHEGECARVCKCPKNLRPVCGENGITYNNECLAECEGVMQYENGPC</sequence>
<dbReference type="SUPFAM" id="SSF100895">
    <property type="entry name" value="Kazal-type serine protease inhibitors"/>
    <property type="match status" value="2"/>
</dbReference>
<keyword evidence="1" id="KW-0732">Signal</keyword>
<feature type="signal peptide" evidence="1">
    <location>
        <begin position="1"/>
        <end position="19"/>
    </location>
</feature>
<dbReference type="InterPro" id="IPR053265">
    <property type="entry name" value="Serpin"/>
</dbReference>
<reference evidence="4" key="1">
    <citation type="submission" date="2025-08" db="UniProtKB">
        <authorList>
            <consortium name="RefSeq"/>
        </authorList>
    </citation>
    <scope>IDENTIFICATION</scope>
    <source>
        <tissue evidence="4">Whole sample</tissue>
    </source>
</reference>
<gene>
    <name evidence="4" type="primary">LOC111117784</name>
</gene>
<dbReference type="PROSITE" id="PS51465">
    <property type="entry name" value="KAZAL_2"/>
    <property type="match status" value="2"/>
</dbReference>
<proteinExistence type="predicted"/>
<dbReference type="SMART" id="SM00280">
    <property type="entry name" value="KAZAL"/>
    <property type="match status" value="2"/>
</dbReference>
<dbReference type="InterPro" id="IPR036058">
    <property type="entry name" value="Kazal_dom_sf"/>
</dbReference>
<dbReference type="GeneID" id="111117784"/>
<dbReference type="KEGG" id="cvn:111117784"/>
<protein>
    <submittedName>
        <fullName evidence="4">Serine protease inhibitor dipetalogastin-like</fullName>
    </submittedName>
</protein>
<evidence type="ECO:0000313" key="3">
    <source>
        <dbReference type="Proteomes" id="UP000694844"/>
    </source>
</evidence>
<keyword evidence="4" id="KW-0646">Protease inhibitor</keyword>
<name>A0A8B8CAE4_CRAVI</name>
<dbReference type="RefSeq" id="XP_022312728.1">
    <property type="nucleotide sequence ID" value="XM_022457020.1"/>
</dbReference>
<evidence type="ECO:0000256" key="1">
    <source>
        <dbReference type="SAM" id="SignalP"/>
    </source>
</evidence>
<dbReference type="AlphaFoldDB" id="A0A8B8CAE4"/>
<evidence type="ECO:0000313" key="4">
    <source>
        <dbReference type="RefSeq" id="XP_022312728.1"/>
    </source>
</evidence>
<dbReference type="Pfam" id="PF00050">
    <property type="entry name" value="Kazal_1"/>
    <property type="match status" value="2"/>
</dbReference>
<keyword evidence="3" id="KW-1185">Reference proteome</keyword>
<dbReference type="OrthoDB" id="126772at2759"/>
<dbReference type="Proteomes" id="UP000694844">
    <property type="component" value="Chromosome 10"/>
</dbReference>
<dbReference type="PANTHER" id="PTHR21131">
    <property type="entry name" value="SERINE-TYPE ENDOPEPTIDASE INHIBITOR"/>
    <property type="match status" value="1"/>
</dbReference>
<feature type="domain" description="Kazal-like" evidence="2">
    <location>
        <begin position="56"/>
        <end position="102"/>
    </location>
</feature>
<dbReference type="PANTHER" id="PTHR21131:SF0">
    <property type="entry name" value="GEO10195P1-RELATED"/>
    <property type="match status" value="1"/>
</dbReference>
<dbReference type="PROSITE" id="PS00282">
    <property type="entry name" value="KAZAL_1"/>
    <property type="match status" value="1"/>
</dbReference>